<dbReference type="GO" id="GO:0003677">
    <property type="term" value="F:DNA binding"/>
    <property type="evidence" value="ECO:0007669"/>
    <property type="project" value="UniProtKB-KW"/>
</dbReference>
<proteinExistence type="inferred from homology"/>
<evidence type="ECO:0000313" key="7">
    <source>
        <dbReference type="EMBL" id="RAI39000.1"/>
    </source>
</evidence>
<dbReference type="InterPro" id="IPR005119">
    <property type="entry name" value="LysR_subst-bd"/>
</dbReference>
<keyword evidence="4" id="KW-0010">Activator</keyword>
<protein>
    <recommendedName>
        <fullName evidence="6">HTH lysR-type domain-containing protein</fullName>
    </recommendedName>
</protein>
<comment type="similarity">
    <text evidence="1">Belongs to the LysR transcriptional regulatory family.</text>
</comment>
<keyword evidence="8" id="KW-1185">Reference proteome</keyword>
<evidence type="ECO:0000256" key="1">
    <source>
        <dbReference type="ARBA" id="ARBA00009437"/>
    </source>
</evidence>
<dbReference type="GO" id="GO:0003700">
    <property type="term" value="F:DNA-binding transcription factor activity"/>
    <property type="evidence" value="ECO:0007669"/>
    <property type="project" value="InterPro"/>
</dbReference>
<dbReference type="InterPro" id="IPR036390">
    <property type="entry name" value="WH_DNA-bd_sf"/>
</dbReference>
<dbReference type="PANTHER" id="PTHR30293">
    <property type="entry name" value="TRANSCRIPTIONAL REGULATORY PROTEIN NAC-RELATED"/>
    <property type="match status" value="1"/>
</dbReference>
<accession>A0A327KJN2</accession>
<evidence type="ECO:0000259" key="6">
    <source>
        <dbReference type="PROSITE" id="PS50931"/>
    </source>
</evidence>
<dbReference type="Gene3D" id="3.40.190.10">
    <property type="entry name" value="Periplasmic binding protein-like II"/>
    <property type="match status" value="2"/>
</dbReference>
<keyword evidence="5" id="KW-0804">Transcription</keyword>
<dbReference type="Pfam" id="PF00126">
    <property type="entry name" value="HTH_1"/>
    <property type="match status" value="1"/>
</dbReference>
<dbReference type="Proteomes" id="UP000249130">
    <property type="component" value="Unassembled WGS sequence"/>
</dbReference>
<name>A0A327KJN2_9BRAD</name>
<dbReference type="PANTHER" id="PTHR30293:SF0">
    <property type="entry name" value="NITROGEN ASSIMILATION REGULATORY PROTEIN NAC"/>
    <property type="match status" value="1"/>
</dbReference>
<dbReference type="InterPro" id="IPR036388">
    <property type="entry name" value="WH-like_DNA-bd_sf"/>
</dbReference>
<evidence type="ECO:0000256" key="3">
    <source>
        <dbReference type="ARBA" id="ARBA00023125"/>
    </source>
</evidence>
<dbReference type="EMBL" id="NPEX01000318">
    <property type="protein sequence ID" value="RAI39000.1"/>
    <property type="molecule type" value="Genomic_DNA"/>
</dbReference>
<dbReference type="SUPFAM" id="SSF46785">
    <property type="entry name" value="Winged helix' DNA-binding domain"/>
    <property type="match status" value="1"/>
</dbReference>
<dbReference type="Pfam" id="PF03466">
    <property type="entry name" value="LysR_substrate"/>
    <property type="match status" value="1"/>
</dbReference>
<dbReference type="SUPFAM" id="SSF53850">
    <property type="entry name" value="Periplasmic binding protein-like II"/>
    <property type="match status" value="1"/>
</dbReference>
<evidence type="ECO:0000313" key="8">
    <source>
        <dbReference type="Proteomes" id="UP000249130"/>
    </source>
</evidence>
<evidence type="ECO:0000256" key="5">
    <source>
        <dbReference type="ARBA" id="ARBA00023163"/>
    </source>
</evidence>
<gene>
    <name evidence="7" type="ORF">CH341_26750</name>
</gene>
<sequence length="311" mass="33709">MNLRQLRYFVRVIEAGSMTRAAEQLHVAQTALGMQIRQIEEDLGVALLVRHSRGVEPTKAGHLLHERANAILKLVEQTRRDVAECERDDSETIRFGITPALMLSIGTELAVTVRQQLPQVFLSMAEAMSHVLVDMLARQELDYILCYDVPDRSGLVRTALLQDDLVLASLPGPRPAGAPIAFVDMLDETLAMPEAGDTVRAVVARTAQELGLELTVAYEVRSVAAMKNLVLRGAASSVLPYFSIVDEVKSGTLDARPIVMPALRRTLFLACATSAGPFRNEAGLAGAVRASLTGLIAVLGPLAQPLWPRTA</sequence>
<reference evidence="7 8" key="1">
    <citation type="submission" date="2017-07" db="EMBL/GenBank/DDBJ databases">
        <title>Draft Genome Sequences of Select Purple Nonsulfur Bacteria.</title>
        <authorList>
            <person name="Lasarre B."/>
            <person name="Mckinlay J.B."/>
        </authorList>
    </citation>
    <scope>NUCLEOTIDE SEQUENCE [LARGE SCALE GENOMIC DNA]</scope>
    <source>
        <strain evidence="7 8">DSM 5909</strain>
    </source>
</reference>
<keyword evidence="2" id="KW-0805">Transcription regulation</keyword>
<evidence type="ECO:0000256" key="4">
    <source>
        <dbReference type="ARBA" id="ARBA00023159"/>
    </source>
</evidence>
<dbReference type="PRINTS" id="PR00039">
    <property type="entry name" value="HTHLYSR"/>
</dbReference>
<dbReference type="FunFam" id="1.10.10.10:FF:000001">
    <property type="entry name" value="LysR family transcriptional regulator"/>
    <property type="match status" value="1"/>
</dbReference>
<dbReference type="OrthoDB" id="8479357at2"/>
<comment type="caution">
    <text evidence="7">The sequence shown here is derived from an EMBL/GenBank/DDBJ whole genome shotgun (WGS) entry which is preliminary data.</text>
</comment>
<dbReference type="AlphaFoldDB" id="A0A327KJN2"/>
<dbReference type="Gene3D" id="1.10.10.10">
    <property type="entry name" value="Winged helix-like DNA-binding domain superfamily/Winged helix DNA-binding domain"/>
    <property type="match status" value="1"/>
</dbReference>
<dbReference type="InterPro" id="IPR000847">
    <property type="entry name" value="LysR_HTH_N"/>
</dbReference>
<dbReference type="GO" id="GO:2000142">
    <property type="term" value="P:regulation of DNA-templated transcription initiation"/>
    <property type="evidence" value="ECO:0007669"/>
    <property type="project" value="TreeGrafter"/>
</dbReference>
<evidence type="ECO:0000256" key="2">
    <source>
        <dbReference type="ARBA" id="ARBA00023015"/>
    </source>
</evidence>
<feature type="domain" description="HTH lysR-type" evidence="6">
    <location>
        <begin position="1"/>
        <end position="58"/>
    </location>
</feature>
<dbReference type="RefSeq" id="WP_111422041.1">
    <property type="nucleotide sequence ID" value="NZ_NPEX01000318.1"/>
</dbReference>
<organism evidence="7 8">
    <name type="scientific">Rhodoplanes roseus</name>
    <dbReference type="NCBI Taxonomy" id="29409"/>
    <lineage>
        <taxon>Bacteria</taxon>
        <taxon>Pseudomonadati</taxon>
        <taxon>Pseudomonadota</taxon>
        <taxon>Alphaproteobacteria</taxon>
        <taxon>Hyphomicrobiales</taxon>
        <taxon>Nitrobacteraceae</taxon>
        <taxon>Rhodoplanes</taxon>
    </lineage>
</organism>
<keyword evidence="3" id="KW-0238">DNA-binding</keyword>
<dbReference type="PROSITE" id="PS50931">
    <property type="entry name" value="HTH_LYSR"/>
    <property type="match status" value="1"/>
</dbReference>